<feature type="transmembrane region" description="Helical" evidence="2">
    <location>
        <begin position="170"/>
        <end position="190"/>
    </location>
</feature>
<dbReference type="EMBL" id="VIVQ01000001">
    <property type="protein sequence ID" value="TWE11837.1"/>
    <property type="molecule type" value="Genomic_DNA"/>
</dbReference>
<keyword evidence="2" id="KW-0812">Transmembrane</keyword>
<feature type="transmembrane region" description="Helical" evidence="2">
    <location>
        <begin position="114"/>
        <end position="135"/>
    </location>
</feature>
<feature type="transmembrane region" description="Helical" evidence="2">
    <location>
        <begin position="265"/>
        <end position="283"/>
    </location>
</feature>
<feature type="transmembrane region" description="Helical" evidence="2">
    <location>
        <begin position="230"/>
        <end position="253"/>
    </location>
</feature>
<feature type="transmembrane region" description="Helical" evidence="2">
    <location>
        <begin position="304"/>
        <end position="325"/>
    </location>
</feature>
<dbReference type="InterPro" id="IPR010539">
    <property type="entry name" value="BaxI_1-like"/>
</dbReference>
<dbReference type="PANTHER" id="PTHR41282:SF1">
    <property type="entry name" value="CONSERVED TRANSMEMBRANE PROTEIN-RELATED"/>
    <property type="match status" value="1"/>
</dbReference>
<dbReference type="Proteomes" id="UP000318297">
    <property type="component" value="Unassembled WGS sequence"/>
</dbReference>
<feature type="transmembrane region" description="Helical" evidence="2">
    <location>
        <begin position="141"/>
        <end position="163"/>
    </location>
</feature>
<dbReference type="PANTHER" id="PTHR41282">
    <property type="entry name" value="CONSERVED TRANSMEMBRANE PROTEIN-RELATED"/>
    <property type="match status" value="1"/>
</dbReference>
<feature type="region of interest" description="Disordered" evidence="1">
    <location>
        <begin position="22"/>
        <end position="81"/>
    </location>
</feature>
<name>A0A561E8A6_9MICO</name>
<keyword evidence="2" id="KW-1133">Transmembrane helix</keyword>
<evidence type="ECO:0000313" key="4">
    <source>
        <dbReference type="Proteomes" id="UP000318297"/>
    </source>
</evidence>
<organism evidence="3 4">
    <name type="scientific">Rudaeicoccus suwonensis</name>
    <dbReference type="NCBI Taxonomy" id="657409"/>
    <lineage>
        <taxon>Bacteria</taxon>
        <taxon>Bacillati</taxon>
        <taxon>Actinomycetota</taxon>
        <taxon>Actinomycetes</taxon>
        <taxon>Micrococcales</taxon>
        <taxon>Dermacoccaceae</taxon>
        <taxon>Rudaeicoccus</taxon>
    </lineage>
</organism>
<dbReference type="Pfam" id="PF12811">
    <property type="entry name" value="BaxI_1"/>
    <property type="match status" value="1"/>
</dbReference>
<feature type="compositionally biased region" description="Low complexity" evidence="1">
    <location>
        <begin position="23"/>
        <end position="81"/>
    </location>
</feature>
<gene>
    <name evidence="3" type="ORF">BKA23_0625</name>
</gene>
<dbReference type="OrthoDB" id="116480at2"/>
<dbReference type="RefSeq" id="WP_145225360.1">
    <property type="nucleotide sequence ID" value="NZ_VIVQ01000001.1"/>
</dbReference>
<reference evidence="3 4" key="1">
    <citation type="submission" date="2019-06" db="EMBL/GenBank/DDBJ databases">
        <title>Sequencing the genomes of 1000 actinobacteria strains.</title>
        <authorList>
            <person name="Klenk H.-P."/>
        </authorList>
    </citation>
    <scope>NUCLEOTIDE SEQUENCE [LARGE SCALE GENOMIC DNA]</scope>
    <source>
        <strain evidence="3 4">DSM 19560</strain>
    </source>
</reference>
<sequence>MASNPVFRRFNQDLAAGRYAGDQQPQYGQFGTPQQQQAAQYGAQPGYPQQPYGQQPYGQQQYGQQPNYAQPGYPQQGYGQQYGQPQQYPGAGYATGPGKQAPYTDSRRMTLDDVVTKTLALFGILLVAAAFGWFVAKDSQAAGMGLFLGGMVVGLVIGLVISFKRIISVPLILTYAAAEGLFLGAASAFFNQMYPGVVSEAVLATLCVFAGMFAGWKFGLIRVTERSRKIFAMMVMGYFLFALINVVLVWTGVFSSPFGAGGSGSLGIIISLFAVGLASYSIAVDFDTIQRGVNSGLPEKYSWLMAHGLLVSVVWLYVELLRLFARMRN</sequence>
<evidence type="ECO:0000256" key="2">
    <source>
        <dbReference type="SAM" id="Phobius"/>
    </source>
</evidence>
<comment type="caution">
    <text evidence="3">The sequence shown here is derived from an EMBL/GenBank/DDBJ whole genome shotgun (WGS) entry which is preliminary data.</text>
</comment>
<keyword evidence="4" id="KW-1185">Reference proteome</keyword>
<proteinExistence type="predicted"/>
<accession>A0A561E8A6</accession>
<keyword evidence="2" id="KW-0472">Membrane</keyword>
<evidence type="ECO:0000256" key="1">
    <source>
        <dbReference type="SAM" id="MobiDB-lite"/>
    </source>
</evidence>
<dbReference type="AlphaFoldDB" id="A0A561E8A6"/>
<feature type="transmembrane region" description="Helical" evidence="2">
    <location>
        <begin position="196"/>
        <end position="218"/>
    </location>
</feature>
<protein>
    <submittedName>
        <fullName evidence="3">Putative YccA/Bax inhibitor family protein</fullName>
    </submittedName>
</protein>
<evidence type="ECO:0000313" key="3">
    <source>
        <dbReference type="EMBL" id="TWE11837.1"/>
    </source>
</evidence>